<gene>
    <name evidence="4" type="ORF">OZSIB_3487</name>
</gene>
<name>A0A367ZQ85_9BACT</name>
<dbReference type="EMBL" id="QOQW01000007">
    <property type="protein sequence ID" value="RCK80305.1"/>
    <property type="molecule type" value="Genomic_DNA"/>
</dbReference>
<dbReference type="PANTHER" id="PTHR36194:SF1">
    <property type="entry name" value="S-LAYER-LIKE PROTEIN"/>
    <property type="match status" value="1"/>
</dbReference>
<dbReference type="AlphaFoldDB" id="A0A367ZQ85"/>
<dbReference type="InterPro" id="IPR025493">
    <property type="entry name" value="DUF4384"/>
</dbReference>
<feature type="chain" id="PRO_5017074451" evidence="2">
    <location>
        <begin position="23"/>
        <end position="347"/>
    </location>
</feature>
<sequence length="347" mass="36711">MSKRSYLWLFFALIAVCASGTAARADLKLVNTSAPRDILLAEQPAADPTTLGVLKVEEMTRADFPIKLATNREAEGDVFAIGEALSLTFTSEKDCYLTVVDFTPGGNMLVLFPNKWVADNFVAARQVIRIPQEGATYTLKVGGPTGTDVVKAIATSRKVDVLDPANQQLAGPFAVIKDKRSATRDLLLLDTAGAASPDQPAATEASTASPPAEPLQWSAAAVTVHATGASPDDGGFGVIASDGWVIKAWTDAETAKIGQKIFLKFHTNRPCRLESLVNRGTSGQENVLLPAGSTPELAPHTVNTLPAGSDTWAFEISGPAGLDTIVARLKTPDDRTAEVSLKIKVTE</sequence>
<feature type="region of interest" description="Disordered" evidence="1">
    <location>
        <begin position="195"/>
        <end position="215"/>
    </location>
</feature>
<feature type="domain" description="DUF4384" evidence="3">
    <location>
        <begin position="256"/>
        <end position="327"/>
    </location>
</feature>
<evidence type="ECO:0000313" key="5">
    <source>
        <dbReference type="Proteomes" id="UP000252355"/>
    </source>
</evidence>
<keyword evidence="2" id="KW-0732">Signal</keyword>
<proteinExistence type="predicted"/>
<organism evidence="4 5">
    <name type="scientific">Candidatus Ozemobacter sibiricus</name>
    <dbReference type="NCBI Taxonomy" id="2268124"/>
    <lineage>
        <taxon>Bacteria</taxon>
        <taxon>Candidatus Ozemobacteria</taxon>
        <taxon>Candidatus Ozemobacterales</taxon>
        <taxon>Candidatus Ozemobacteraceae</taxon>
        <taxon>Candidatus Ozemobacter</taxon>
    </lineage>
</organism>
<accession>A0A367ZQ85</accession>
<evidence type="ECO:0000256" key="2">
    <source>
        <dbReference type="SAM" id="SignalP"/>
    </source>
</evidence>
<dbReference type="Proteomes" id="UP000252355">
    <property type="component" value="Unassembled WGS sequence"/>
</dbReference>
<comment type="caution">
    <text evidence="4">The sequence shown here is derived from an EMBL/GenBank/DDBJ whole genome shotgun (WGS) entry which is preliminary data.</text>
</comment>
<protein>
    <submittedName>
        <fullName evidence="4">Outer membrane protein A</fullName>
    </submittedName>
</protein>
<dbReference type="PANTHER" id="PTHR36194">
    <property type="entry name" value="S-LAYER-LIKE PROTEIN"/>
    <property type="match status" value="1"/>
</dbReference>
<evidence type="ECO:0000313" key="4">
    <source>
        <dbReference type="EMBL" id="RCK80305.1"/>
    </source>
</evidence>
<feature type="signal peptide" evidence="2">
    <location>
        <begin position="1"/>
        <end position="22"/>
    </location>
</feature>
<reference evidence="4 5" key="1">
    <citation type="submission" date="2018-05" db="EMBL/GenBank/DDBJ databases">
        <title>A metagenomic window into the 2 km-deep terrestrial subsurface aquifer revealed taxonomically and functionally diverse microbial community comprising novel uncultured bacterial lineages.</title>
        <authorList>
            <person name="Kadnikov V.V."/>
            <person name="Mardanov A.V."/>
            <person name="Beletsky A.V."/>
            <person name="Banks D."/>
            <person name="Pimenov N.V."/>
            <person name="Frank Y.A."/>
            <person name="Karnachuk O.V."/>
            <person name="Ravin N.V."/>
        </authorList>
    </citation>
    <scope>NUCLEOTIDE SEQUENCE [LARGE SCALE GENOMIC DNA]</scope>
    <source>
        <strain evidence="4">BY5</strain>
    </source>
</reference>
<dbReference type="Pfam" id="PF14326">
    <property type="entry name" value="DUF4384"/>
    <property type="match status" value="2"/>
</dbReference>
<evidence type="ECO:0000256" key="1">
    <source>
        <dbReference type="SAM" id="MobiDB-lite"/>
    </source>
</evidence>
<feature type="compositionally biased region" description="Low complexity" evidence="1">
    <location>
        <begin position="200"/>
        <end position="210"/>
    </location>
</feature>
<feature type="domain" description="DUF4384" evidence="3">
    <location>
        <begin position="79"/>
        <end position="157"/>
    </location>
</feature>
<evidence type="ECO:0000259" key="3">
    <source>
        <dbReference type="Pfam" id="PF14326"/>
    </source>
</evidence>